<dbReference type="InterPro" id="IPR022385">
    <property type="entry name" value="Rhs_assc_core"/>
</dbReference>
<dbReference type="NCBIfam" id="TIGR03696">
    <property type="entry name" value="Rhs_assc_core"/>
    <property type="match status" value="1"/>
</dbReference>
<accession>A0ABZ2JK82</accession>
<dbReference type="Proteomes" id="UP001375228">
    <property type="component" value="Chromosome"/>
</dbReference>
<dbReference type="RefSeq" id="WP_255751563.1">
    <property type="nucleotide sequence ID" value="NZ_CP091311.1"/>
</dbReference>
<dbReference type="Gene3D" id="2.180.10.10">
    <property type="entry name" value="RHS repeat-associated core"/>
    <property type="match status" value="1"/>
</dbReference>
<proteinExistence type="predicted"/>
<protein>
    <submittedName>
        <fullName evidence="1">RHS repeat-associated core domain-containing protein</fullName>
    </submittedName>
</protein>
<reference evidence="1 2" key="1">
    <citation type="submission" date="2024-03" db="EMBL/GenBank/DDBJ databases">
        <title>Pseudomonas juntendi.</title>
        <authorList>
            <person name="Liu Y."/>
        </authorList>
    </citation>
    <scope>NUCLEOTIDE SEQUENCE [LARGE SCALE GENOMIC DNA]</scope>
    <source>
        <strain evidence="1 2">L4046hy</strain>
    </source>
</reference>
<sequence>MSVALRAYCPYGHYQNQARPASMLGFNGEQYEARSRTYVLGQGYRCYSPALQRFQAPDDRSPFSEGGLNAYAYCVNDPINYLDDTGQSPSAALLRKGKAQLKAVSQTRYQKVSNANQPPQQRVANAVKTSQKKKNVSFATDTIFKNERHGRYHERTMLTSRLERLHSLYEIVNSDIQHLWATTTRLNYKNHNLIYAYLRRLSSLNNTVKQVQNEKERIQKRLQEIRW</sequence>
<organism evidence="1 2">
    <name type="scientific">Pseudomonas juntendi</name>
    <dbReference type="NCBI Taxonomy" id="2666183"/>
    <lineage>
        <taxon>Bacteria</taxon>
        <taxon>Pseudomonadati</taxon>
        <taxon>Pseudomonadota</taxon>
        <taxon>Gammaproteobacteria</taxon>
        <taxon>Pseudomonadales</taxon>
        <taxon>Pseudomonadaceae</taxon>
        <taxon>Pseudomonas</taxon>
    </lineage>
</organism>
<dbReference type="EMBL" id="CP146691">
    <property type="protein sequence ID" value="WWY21378.1"/>
    <property type="molecule type" value="Genomic_DNA"/>
</dbReference>
<evidence type="ECO:0000313" key="2">
    <source>
        <dbReference type="Proteomes" id="UP001375228"/>
    </source>
</evidence>
<keyword evidence="2" id="KW-1185">Reference proteome</keyword>
<gene>
    <name evidence="1" type="ORF">V9385_01855</name>
</gene>
<name>A0ABZ2JK82_9PSED</name>
<evidence type="ECO:0000313" key="1">
    <source>
        <dbReference type="EMBL" id="WWY21378.1"/>
    </source>
</evidence>